<dbReference type="PANTHER" id="PTHR12935:SF0">
    <property type="entry name" value="GAMMA-GLUTAMYLCYCLOTRANSFERASE"/>
    <property type="match status" value="1"/>
</dbReference>
<dbReference type="AlphaFoldDB" id="A0A2W0H8Y5"/>
<dbReference type="SUPFAM" id="SSF110857">
    <property type="entry name" value="Gamma-glutamyl cyclotransferase-like"/>
    <property type="match status" value="2"/>
</dbReference>
<dbReference type="Pfam" id="PF13772">
    <property type="entry name" value="AIG2_2"/>
    <property type="match status" value="1"/>
</dbReference>
<keyword evidence="5" id="KW-0808">Transferase</keyword>
<keyword evidence="1" id="KW-0456">Lyase</keyword>
<comment type="caution">
    <text evidence="5">The sequence shown here is derived from an EMBL/GenBank/DDBJ whole genome shotgun (WGS) entry which is preliminary data.</text>
</comment>
<dbReference type="Pfam" id="PF06094">
    <property type="entry name" value="GGACT"/>
    <property type="match status" value="1"/>
</dbReference>
<name>A0A2W0H8Y5_9BACI</name>
<reference evidence="5 6" key="1">
    <citation type="submission" date="2017-10" db="EMBL/GenBank/DDBJ databases">
        <title>Bacillus sp. nov., a halophilic bacterium isolated from a Yangshapao Lake.</title>
        <authorList>
            <person name="Wang H."/>
        </authorList>
    </citation>
    <scope>NUCLEOTIDE SEQUENCE [LARGE SCALE GENOMIC DNA]</scope>
    <source>
        <strain evidence="5 6">YSP-3</strain>
    </source>
</reference>
<dbReference type="InterPro" id="IPR009288">
    <property type="entry name" value="AIG2-like_dom"/>
</dbReference>
<keyword evidence="6" id="KW-1185">Reference proteome</keyword>
<evidence type="ECO:0000256" key="1">
    <source>
        <dbReference type="ARBA" id="ARBA00023239"/>
    </source>
</evidence>
<dbReference type="Proteomes" id="UP000248066">
    <property type="component" value="Unassembled WGS sequence"/>
</dbReference>
<sequence length="293" mass="33276">MMEELLFVYGTLRKGDVNHFYLNGFDCVREQAWMQGTLYDTGLGYPAADTQGKAKVYGELYRIPKEQWEALHQLEGYDGSGTSLYVPETVMVSTDTGKMKASVYIAGSERLKKEAIECGDWLRKQFEAENEDTFLYFAYGSCMDKERIREAGMENHFQEITGCSLDGYLLRFTIASKRDGKGRADLVEEGKSCEGLLYRVNRDALEYLYRREGVHAGSYRPAFVNVQSHNGPDLTKVLTFLVRDKSPAEIPPPDHYALEILRGGKGWLSETYLSSLETHIHSLQFQNKSHGEV</sequence>
<gene>
    <name evidence="5" type="ORF">CR205_06915</name>
</gene>
<evidence type="ECO:0000259" key="4">
    <source>
        <dbReference type="Pfam" id="PF06094"/>
    </source>
</evidence>
<dbReference type="CDD" id="cd06661">
    <property type="entry name" value="GGCT_like"/>
    <property type="match status" value="2"/>
</dbReference>
<dbReference type="GO" id="GO:0003839">
    <property type="term" value="F:gamma-glutamylcyclotransferase activity"/>
    <property type="evidence" value="ECO:0007669"/>
    <property type="project" value="InterPro"/>
</dbReference>
<dbReference type="EMBL" id="PDOF01000001">
    <property type="protein sequence ID" value="PYZ98323.1"/>
    <property type="molecule type" value="Genomic_DNA"/>
</dbReference>
<evidence type="ECO:0000256" key="2">
    <source>
        <dbReference type="PIRSR" id="PIRSR617939-1"/>
    </source>
</evidence>
<accession>A0A2W0H8Y5</accession>
<dbReference type="InterPro" id="IPR017939">
    <property type="entry name" value="G-Glutamylcylcotransferase"/>
</dbReference>
<evidence type="ECO:0000313" key="5">
    <source>
        <dbReference type="EMBL" id="PYZ98323.1"/>
    </source>
</evidence>
<evidence type="ECO:0000256" key="3">
    <source>
        <dbReference type="PIRSR" id="PIRSR617939-2"/>
    </source>
</evidence>
<feature type="binding site" evidence="3">
    <location>
        <position position="256"/>
    </location>
    <ligand>
        <name>substrate</name>
    </ligand>
</feature>
<organism evidence="5 6">
    <name type="scientific">Alteribacter lacisalsi</name>
    <dbReference type="NCBI Taxonomy" id="2045244"/>
    <lineage>
        <taxon>Bacteria</taxon>
        <taxon>Bacillati</taxon>
        <taxon>Bacillota</taxon>
        <taxon>Bacilli</taxon>
        <taxon>Bacillales</taxon>
        <taxon>Bacillaceae</taxon>
        <taxon>Alteribacter</taxon>
    </lineage>
</organism>
<feature type="domain" description="Gamma-glutamylcyclotransferase AIG2-like" evidence="4">
    <location>
        <begin position="6"/>
        <end position="122"/>
    </location>
</feature>
<feature type="active site" description="Proton acceptor" evidence="2">
    <location>
        <position position="212"/>
    </location>
</feature>
<feature type="binding site" evidence="3">
    <location>
        <begin position="136"/>
        <end position="141"/>
    </location>
    <ligand>
        <name>substrate</name>
    </ligand>
</feature>
<dbReference type="InterPro" id="IPR036568">
    <property type="entry name" value="GGCT-like_sf"/>
</dbReference>
<evidence type="ECO:0000313" key="6">
    <source>
        <dbReference type="Proteomes" id="UP000248066"/>
    </source>
</evidence>
<dbReference type="RefSeq" id="WP_110518195.1">
    <property type="nucleotide sequence ID" value="NZ_PDOF01000001.1"/>
</dbReference>
<dbReference type="PANTHER" id="PTHR12935">
    <property type="entry name" value="GAMMA-GLUTAMYLCYCLOTRANSFERASE"/>
    <property type="match status" value="1"/>
</dbReference>
<proteinExistence type="predicted"/>
<dbReference type="Gene3D" id="3.10.490.10">
    <property type="entry name" value="Gamma-glutamyl cyclotransferase-like"/>
    <property type="match status" value="2"/>
</dbReference>
<protein>
    <submittedName>
        <fullName evidence="5">Gamma-glutamylcyclotransferase</fullName>
    </submittedName>
</protein>
<dbReference type="InterPro" id="IPR013024">
    <property type="entry name" value="GGCT-like"/>
</dbReference>
<dbReference type="GO" id="GO:0016740">
    <property type="term" value="F:transferase activity"/>
    <property type="evidence" value="ECO:0007669"/>
    <property type="project" value="UniProtKB-KW"/>
</dbReference>